<feature type="binding site" evidence="11">
    <location>
        <position position="532"/>
    </location>
    <ligand>
        <name>Mg(2+)</name>
        <dbReference type="ChEBI" id="CHEBI:18420"/>
    </ligand>
</feature>
<evidence type="ECO:0000256" key="7">
    <source>
        <dbReference type="ARBA" id="ARBA00022946"/>
    </source>
</evidence>
<dbReference type="GO" id="GO:0005739">
    <property type="term" value="C:mitochondrion"/>
    <property type="evidence" value="ECO:0007669"/>
    <property type="project" value="UniProtKB-SubCell"/>
</dbReference>
<dbReference type="InterPro" id="IPR012001">
    <property type="entry name" value="Thiamin_PyroP_enz_TPP-bd_dom"/>
</dbReference>
<accession>A0A427YSZ1</accession>
<dbReference type="InterPro" id="IPR029035">
    <property type="entry name" value="DHS-like_NAD/FAD-binding_dom"/>
</dbReference>
<dbReference type="SUPFAM" id="SSF52518">
    <property type="entry name" value="Thiamin diphosphate-binding fold (THDP-binding)"/>
    <property type="match status" value="2"/>
</dbReference>
<feature type="binding site" evidence="11">
    <location>
        <position position="530"/>
    </location>
    <ligand>
        <name>Mg(2+)</name>
        <dbReference type="ChEBI" id="CHEBI:18420"/>
    </ligand>
</feature>
<evidence type="ECO:0000256" key="1">
    <source>
        <dbReference type="ARBA" id="ARBA00001964"/>
    </source>
</evidence>
<dbReference type="InterPro" id="IPR012110">
    <property type="entry name" value="PDC/IPDC-like"/>
</dbReference>
<comment type="cofactor">
    <cofactor evidence="11">
        <name>Mg(2+)</name>
        <dbReference type="ChEBI" id="CHEBI:18420"/>
    </cofactor>
    <text evidence="11">Binds 1 Mg(2+) per subunit.</text>
</comment>
<reference evidence="17 18" key="1">
    <citation type="submission" date="2018-11" db="EMBL/GenBank/DDBJ databases">
        <title>Genome sequence of Saitozyma podzolica DSM 27192.</title>
        <authorList>
            <person name="Aliyu H."/>
            <person name="Gorte O."/>
            <person name="Ochsenreither K."/>
        </authorList>
    </citation>
    <scope>NUCLEOTIDE SEQUENCE [LARGE SCALE GENOMIC DNA]</scope>
    <source>
        <strain evidence="17 18">DSM 27192</strain>
    </source>
</reference>
<sequence length="625" mass="68885">MPSIDFAQYVVERLKQCGIRYVFGVPGDYNLELLDYVEKDKDLTWVGNANELNAAYASDGYARVKGGPAALITTFGVGELSALCGVAGSLAERLPILHIVGAPSRTLQGSHALVHHTLNVPTSFATFSAMSRPISCSQALLNEIEPLTPTTWTDAFDKVFKDVLQQCRPGYVQIPTDAVHYKVSDEGLKKKLPLPNSAPPVDATATALPPDSRMETNAWRMSIERKPAPLQDVSDYVVGEIVQRFQKAERPIVLIDACAGRFGMAEEVGKLVETCKIRYFDTPMGKAMLDEQNPLYGGCYAGGNSLPAVREEVENADFVLYVGALRSDSNSGAFSIKIDPKVIVELHSFTTLVGYASYPTTDLRHILPRLTPALSNVAPSKSTHGKSYGGQYKVEPPGKPKGEQIKHEWFWQRMGMWFKDNAFDAAAVYVRESCQRRSVVDVIITETGTSAFGLINVPLPSHSTYVAQVLWGSIGWAVGATLGCALAATEEKHHRRTILFEGDGSLQLTLQEIGTMIRRGLKPYIFVLNNDGYEIERQIHGWAAEYNNIQPYDHQLLLPFFAGKKAKTPLESIAVHTPTELEALLNNKDFAQDDKIRLIEVYMPRGDAPVELINQGKLSAEALRR</sequence>
<keyword evidence="18" id="KW-1185">Reference proteome</keyword>
<dbReference type="GO" id="GO:0000287">
    <property type="term" value="F:magnesium ion binding"/>
    <property type="evidence" value="ECO:0007669"/>
    <property type="project" value="InterPro"/>
</dbReference>
<dbReference type="SUPFAM" id="SSF52467">
    <property type="entry name" value="DHS-like NAD/FAD-binding domain"/>
    <property type="match status" value="1"/>
</dbReference>
<dbReference type="GO" id="GO:0030976">
    <property type="term" value="F:thiamine pyrophosphate binding"/>
    <property type="evidence" value="ECO:0007669"/>
    <property type="project" value="InterPro"/>
</dbReference>
<dbReference type="Gene3D" id="3.40.50.970">
    <property type="match status" value="2"/>
</dbReference>
<dbReference type="Pfam" id="PF02776">
    <property type="entry name" value="TPP_enzyme_N"/>
    <property type="match status" value="1"/>
</dbReference>
<evidence type="ECO:0000256" key="9">
    <source>
        <dbReference type="ARBA" id="ARBA00023128"/>
    </source>
</evidence>
<dbReference type="PANTHER" id="PTHR43452:SF30">
    <property type="entry name" value="PYRUVATE DECARBOXYLASE ISOZYME 1-RELATED"/>
    <property type="match status" value="1"/>
</dbReference>
<comment type="similarity">
    <text evidence="3 12">Belongs to the TPP enzyme family.</text>
</comment>
<keyword evidence="17" id="KW-0670">Pyruvate</keyword>
<evidence type="ECO:0000256" key="2">
    <source>
        <dbReference type="ARBA" id="ARBA00004173"/>
    </source>
</evidence>
<dbReference type="Pfam" id="PF02775">
    <property type="entry name" value="TPP_enzyme_C"/>
    <property type="match status" value="1"/>
</dbReference>
<evidence type="ECO:0000313" key="17">
    <source>
        <dbReference type="EMBL" id="RSH94197.1"/>
    </source>
</evidence>
<keyword evidence="5" id="KW-0210">Decarboxylase</keyword>
<comment type="cofactor">
    <cofactor evidence="1">
        <name>thiamine diphosphate</name>
        <dbReference type="ChEBI" id="CHEBI:58937"/>
    </cofactor>
</comment>
<dbReference type="InterPro" id="IPR011766">
    <property type="entry name" value="TPP_enzyme_TPP-bd"/>
</dbReference>
<comment type="caution">
    <text evidence="17">The sequence shown here is derived from an EMBL/GenBank/DDBJ whole genome shotgun (WGS) entry which is preliminary data.</text>
</comment>
<evidence type="ECO:0000256" key="11">
    <source>
        <dbReference type="PIRSR" id="PIRSR036565-2"/>
    </source>
</evidence>
<evidence type="ECO:0000259" key="14">
    <source>
        <dbReference type="Pfam" id="PF00205"/>
    </source>
</evidence>
<dbReference type="EMBL" id="RSCD01000002">
    <property type="protein sequence ID" value="RSH94197.1"/>
    <property type="molecule type" value="Genomic_DNA"/>
</dbReference>
<keyword evidence="10" id="KW-0456">Lyase</keyword>
<dbReference type="CDD" id="cd02005">
    <property type="entry name" value="TPP_PDC_IPDC"/>
    <property type="match status" value="1"/>
</dbReference>
<gene>
    <name evidence="17" type="primary">PDC1_1</name>
    <name evidence="17" type="ORF">EHS25_004000</name>
</gene>
<keyword evidence="8 12" id="KW-0786">Thiamine pyrophosphate</keyword>
<dbReference type="PIRSF" id="PIRSF036565">
    <property type="entry name" value="Pyruvt_ip_decrb"/>
    <property type="match status" value="1"/>
</dbReference>
<keyword evidence="7" id="KW-0809">Transit peptide</keyword>
<feature type="domain" description="Thiamine pyrophosphate enzyme N-terminal TPP-binding" evidence="16">
    <location>
        <begin position="5"/>
        <end position="113"/>
    </location>
</feature>
<dbReference type="InterPro" id="IPR012000">
    <property type="entry name" value="Thiamin_PyroP_enz_cen_dom"/>
</dbReference>
<dbReference type="GO" id="GO:0005634">
    <property type="term" value="C:nucleus"/>
    <property type="evidence" value="ECO:0007669"/>
    <property type="project" value="TreeGrafter"/>
</dbReference>
<organism evidence="17 18">
    <name type="scientific">Saitozyma podzolica</name>
    <dbReference type="NCBI Taxonomy" id="1890683"/>
    <lineage>
        <taxon>Eukaryota</taxon>
        <taxon>Fungi</taxon>
        <taxon>Dikarya</taxon>
        <taxon>Basidiomycota</taxon>
        <taxon>Agaricomycotina</taxon>
        <taxon>Tremellomycetes</taxon>
        <taxon>Tremellales</taxon>
        <taxon>Trimorphomycetaceae</taxon>
        <taxon>Saitozyma</taxon>
    </lineage>
</organism>
<dbReference type="AlphaFoldDB" id="A0A427YSZ1"/>
<evidence type="ECO:0000256" key="6">
    <source>
        <dbReference type="ARBA" id="ARBA00022842"/>
    </source>
</evidence>
<comment type="subcellular location">
    <subcellularLocation>
        <location evidence="2">Mitochondrion</location>
    </subcellularLocation>
</comment>
<dbReference type="CDD" id="cd07038">
    <property type="entry name" value="TPP_PYR_PDC_IPDC_like"/>
    <property type="match status" value="1"/>
</dbReference>
<evidence type="ECO:0000259" key="15">
    <source>
        <dbReference type="Pfam" id="PF02775"/>
    </source>
</evidence>
<proteinExistence type="inferred from homology"/>
<evidence type="ECO:0000259" key="16">
    <source>
        <dbReference type="Pfam" id="PF02776"/>
    </source>
</evidence>
<feature type="region of interest" description="Disordered" evidence="13">
    <location>
        <begin position="381"/>
        <end position="400"/>
    </location>
</feature>
<dbReference type="Proteomes" id="UP000279259">
    <property type="component" value="Unassembled WGS sequence"/>
</dbReference>
<keyword evidence="4 11" id="KW-0479">Metal-binding</keyword>
<evidence type="ECO:0000313" key="18">
    <source>
        <dbReference type="Proteomes" id="UP000279259"/>
    </source>
</evidence>
<dbReference type="FunFam" id="3.40.50.970:FF:000024">
    <property type="entry name" value="Pyruvate decarboxylase isozyme"/>
    <property type="match status" value="1"/>
</dbReference>
<dbReference type="GO" id="GO:0005829">
    <property type="term" value="C:cytosol"/>
    <property type="evidence" value="ECO:0007669"/>
    <property type="project" value="TreeGrafter"/>
</dbReference>
<evidence type="ECO:0000256" key="13">
    <source>
        <dbReference type="SAM" id="MobiDB-lite"/>
    </source>
</evidence>
<dbReference type="GO" id="GO:0000949">
    <property type="term" value="P:aromatic amino acid family catabolic process to alcohol via Ehrlich pathway"/>
    <property type="evidence" value="ECO:0007669"/>
    <property type="project" value="TreeGrafter"/>
</dbReference>
<dbReference type="InterPro" id="IPR029061">
    <property type="entry name" value="THDP-binding"/>
</dbReference>
<evidence type="ECO:0000256" key="10">
    <source>
        <dbReference type="ARBA" id="ARBA00023239"/>
    </source>
</evidence>
<evidence type="ECO:0000256" key="12">
    <source>
        <dbReference type="RuleBase" id="RU362132"/>
    </source>
</evidence>
<keyword evidence="9" id="KW-0496">Mitochondrion</keyword>
<feature type="domain" description="Thiamine pyrophosphate enzyme central" evidence="14">
    <location>
        <begin position="240"/>
        <end position="341"/>
    </location>
</feature>
<dbReference type="Gene3D" id="3.40.50.1220">
    <property type="entry name" value="TPP-binding domain"/>
    <property type="match status" value="1"/>
</dbReference>
<name>A0A427YSZ1_9TREE</name>
<dbReference type="PANTHER" id="PTHR43452">
    <property type="entry name" value="PYRUVATE DECARBOXYLASE"/>
    <property type="match status" value="1"/>
</dbReference>
<protein>
    <submittedName>
        <fullName evidence="17">Pyruvate decarboxylase 1</fullName>
    </submittedName>
</protein>
<evidence type="ECO:0000256" key="5">
    <source>
        <dbReference type="ARBA" id="ARBA00022793"/>
    </source>
</evidence>
<dbReference type="FunFam" id="3.40.50.970:FF:000019">
    <property type="entry name" value="Pyruvate decarboxylase isozyme"/>
    <property type="match status" value="1"/>
</dbReference>
<evidence type="ECO:0000256" key="3">
    <source>
        <dbReference type="ARBA" id="ARBA00007812"/>
    </source>
</evidence>
<dbReference type="GO" id="GO:0004737">
    <property type="term" value="F:pyruvate decarboxylase activity"/>
    <property type="evidence" value="ECO:0007669"/>
    <property type="project" value="TreeGrafter"/>
</dbReference>
<feature type="domain" description="Thiamine pyrophosphate enzyme TPP-binding" evidence="15">
    <location>
        <begin position="461"/>
        <end position="555"/>
    </location>
</feature>
<dbReference type="STRING" id="1890683.A0A427YSZ1"/>
<evidence type="ECO:0000256" key="4">
    <source>
        <dbReference type="ARBA" id="ARBA00022723"/>
    </source>
</evidence>
<dbReference type="InterPro" id="IPR047213">
    <property type="entry name" value="TPP_PYR_PDC_IPDC-like"/>
</dbReference>
<dbReference type="OrthoDB" id="3970464at2759"/>
<dbReference type="Pfam" id="PF00205">
    <property type="entry name" value="TPP_enzyme_M"/>
    <property type="match status" value="1"/>
</dbReference>
<keyword evidence="6 11" id="KW-0460">Magnesium</keyword>
<evidence type="ECO:0000256" key="8">
    <source>
        <dbReference type="ARBA" id="ARBA00023052"/>
    </source>
</evidence>
<dbReference type="InterPro" id="IPR047214">
    <property type="entry name" value="TPP_PDC_IPDC"/>
</dbReference>
<feature type="binding site" evidence="11">
    <location>
        <position position="503"/>
    </location>
    <ligand>
        <name>Mg(2+)</name>
        <dbReference type="ChEBI" id="CHEBI:18420"/>
    </ligand>
</feature>